<gene>
    <name evidence="2" type="ORF">COT91_01750</name>
</gene>
<dbReference type="EMBL" id="PFAJ01000023">
    <property type="protein sequence ID" value="PIR97367.1"/>
    <property type="molecule type" value="Genomic_DNA"/>
</dbReference>
<accession>A0A2H0VE38</accession>
<feature type="region of interest" description="Disordered" evidence="1">
    <location>
        <begin position="1"/>
        <end position="41"/>
    </location>
</feature>
<feature type="compositionally biased region" description="Polar residues" evidence="1">
    <location>
        <begin position="1"/>
        <end position="10"/>
    </location>
</feature>
<reference evidence="3" key="1">
    <citation type="submission" date="2017-09" db="EMBL/GenBank/DDBJ databases">
        <title>Depth-based differentiation of microbial function through sediment-hosted aquifers and enrichment of novel symbionts in the deep terrestrial subsurface.</title>
        <authorList>
            <person name="Probst A.J."/>
            <person name="Ladd B."/>
            <person name="Jarett J.K."/>
            <person name="Geller-Mcgrath D.E."/>
            <person name="Sieber C.M.K."/>
            <person name="Emerson J.B."/>
            <person name="Anantharaman K."/>
            <person name="Thomas B.C."/>
            <person name="Malmstrom R."/>
            <person name="Stieglmeier M."/>
            <person name="Klingl A."/>
            <person name="Woyke T."/>
            <person name="Ryan C.M."/>
            <person name="Banfield J.F."/>
        </authorList>
    </citation>
    <scope>NUCLEOTIDE SEQUENCE [LARGE SCALE GENOMIC DNA]</scope>
</reference>
<evidence type="ECO:0000313" key="2">
    <source>
        <dbReference type="EMBL" id="PIR97367.1"/>
    </source>
</evidence>
<evidence type="ECO:0000256" key="1">
    <source>
        <dbReference type="SAM" id="MobiDB-lite"/>
    </source>
</evidence>
<proteinExistence type="predicted"/>
<dbReference type="AlphaFoldDB" id="A0A2H0VE38"/>
<sequence>MGVLGSSQISPLERGQMPQAETPDAKILSPETPKAPEITPEQELAALDQSADAEMQDFSTEQRAGVDSAIQTGADLGFSQREVAQRLESSGVNSTLSNLKDKAETVYSGFKKVVAVGMSALSMGAAQEAIPAMQVVEKLVPKQSREQVLELVPKPPEISQFQNRLAQAQETDVGSAKESPAEVEEAETVTEADIKNNVLTGDQEITYVGSGSLENFLVLDKGDTAAVLHDISKIRELARGKDSIVSIHTHPVAAYEGMGYLSTEQARQVADGEISAPIGPPSDGDFRTAATVDYFLRKDNKKVNLTHRVYEPSGVWNFQIDPGHPFVKYMQGAAQAVDKGVKEAFSRLTEKERVEFGILTKKVKTVTDIPNLGDPDQIEALNEKLSGSKHAAKVESIITSANLVLSDMEMVAEELRASTIVGHKPEEIQGLINMYSGLCKRNGIEVQYKPNPILPESQPQVQAPVVEAKTPATQAADELPELGVEKDQPPESDAPRSSPPLAKDNPQREYLSSQEAYLEKVAGKENEARLSRVESIKFTLAQAEQNRQAAHEAGDTESELEAVRELVQFQKFLEEENQPLTGKDLEHFSPRTRKEVKADLPRIPEEAADAFKKYDTQREWLAGVTHSPEYEEKALKNEGLTQQQLNRRREASLRDEVNLDDQFHKIKKGSLGDTDLASGKRPSIKARFGKIPEGERELHGGSERFQDNPTVVHEMEHEITDGGLGMSERAKTLYQEAYNGPRKDTKNGAYFSQPTELDARKKSFEFELEKNGVWKYGEPFTQEHLQKALQLEKEGKLTNDSQVFINYLKHDKIPEIMNTIAENRTVSPGGEASIKA</sequence>
<comment type="caution">
    <text evidence="2">The sequence shown here is derived from an EMBL/GenBank/DDBJ whole genome shotgun (WGS) entry which is preliminary data.</text>
</comment>
<dbReference type="Proteomes" id="UP000230557">
    <property type="component" value="Unassembled WGS sequence"/>
</dbReference>
<protein>
    <submittedName>
        <fullName evidence="2">Uncharacterized protein</fullName>
    </submittedName>
</protein>
<name>A0A2H0VE38_9BACT</name>
<feature type="region of interest" description="Disordered" evidence="1">
    <location>
        <begin position="479"/>
        <end position="510"/>
    </location>
</feature>
<organism evidence="2 3">
    <name type="scientific">Candidatus Doudnabacteria bacterium CG10_big_fil_rev_8_21_14_0_10_41_10</name>
    <dbReference type="NCBI Taxonomy" id="1974551"/>
    <lineage>
        <taxon>Bacteria</taxon>
        <taxon>Candidatus Doudnaibacteriota</taxon>
    </lineage>
</organism>
<evidence type="ECO:0000313" key="3">
    <source>
        <dbReference type="Proteomes" id="UP000230557"/>
    </source>
</evidence>